<evidence type="ECO:0000313" key="2">
    <source>
        <dbReference type="Proteomes" id="UP000010792"/>
    </source>
</evidence>
<sequence>MSTAPGSYFVFDPGRTMGFAYCLAGGEKIRHGTWRFNQKSPGAAYAEFITYLKRTLTGLPDPLVGIELMTIVDHGQNGKSAIDAQQVMFSSGWPTHAQTLCHTMGLREPELMAISTWRSKTHGKMRVPDNMKALKQAEKSKWLKLQAKLYCDKNGWSYNTEDEAEALCMLDALRIIHEPDYAFDKGRSFQQESFL</sequence>
<dbReference type="RefSeq" id="WP_052638002.1">
    <property type="nucleotide sequence ID" value="NZ_FO082820.1"/>
</dbReference>
<keyword evidence="2" id="KW-1185">Reference proteome</keyword>
<dbReference type="AlphaFoldDB" id="L0NFM6"/>
<name>L0NFM6_9HYPH</name>
<reference evidence="1 2" key="1">
    <citation type="journal article" date="2013" name="Genome Biol. Evol.">
        <title>Life in an arsenic-containing gold mine: genome and physiology of the autotrophic arsenite-oxidizing bacterium rhizobium sp. NT-26.</title>
        <authorList>
            <person name="Andres J."/>
            <person name="Arsene-Ploetze F."/>
            <person name="Barbe V."/>
            <person name="Brochier-Armanet C."/>
            <person name="Cleiss-Arnold J."/>
            <person name="Coppee J.Y."/>
            <person name="Dillies M.A."/>
            <person name="Geist"/>
            <person name="L"/>
            <person name="Joublin A."/>
            <person name="Koechler S."/>
            <person name="Lassalle F."/>
            <person name="Marchal M."/>
            <person name="Medigue C."/>
            <person name="Muller D."/>
            <person name="Nesme X."/>
            <person name="Plewniak F."/>
            <person name="Proux C."/>
            <person name="Ramirez-Bahena M.H."/>
            <person name="Schenowitz C."/>
            <person name="Sismeiro O."/>
            <person name="Vallenet D."/>
            <person name="Santini J.M."/>
            <person name="Bertin P.N."/>
        </authorList>
    </citation>
    <scope>NUCLEOTIDE SEQUENCE [LARGE SCALE GENOMIC DNA]</scope>
    <source>
        <strain evidence="1 2">NT-26</strain>
    </source>
</reference>
<accession>L0NFM6</accession>
<dbReference type="EMBL" id="FO082820">
    <property type="protein sequence ID" value="CCF19107.1"/>
    <property type="molecule type" value="Genomic_DNA"/>
</dbReference>
<evidence type="ECO:0000313" key="1">
    <source>
        <dbReference type="EMBL" id="CCF19107.1"/>
    </source>
</evidence>
<organism evidence="1 2">
    <name type="scientific">Pseudorhizobium banfieldiae</name>
    <dbReference type="NCBI Taxonomy" id="1125847"/>
    <lineage>
        <taxon>Bacteria</taxon>
        <taxon>Pseudomonadati</taxon>
        <taxon>Pseudomonadota</taxon>
        <taxon>Alphaproteobacteria</taxon>
        <taxon>Hyphomicrobiales</taxon>
        <taxon>Rhizobiaceae</taxon>
        <taxon>Rhizobium/Agrobacterium group</taxon>
        <taxon>Pseudorhizobium</taxon>
    </lineage>
</organism>
<dbReference type="Proteomes" id="UP000010792">
    <property type="component" value="Chromosome"/>
</dbReference>
<protein>
    <submittedName>
        <fullName evidence="1">Uncharacterized protein</fullName>
    </submittedName>
</protein>
<dbReference type="STRING" id="1125847.NT26_1383"/>
<dbReference type="KEGG" id="rht:NT26_1383"/>
<gene>
    <name evidence="1" type="ORF">NT26_1383</name>
</gene>
<proteinExistence type="predicted"/>
<dbReference type="OrthoDB" id="8419131at2"/>